<organism evidence="2 3">
    <name type="scientific">Saprolegnia diclina (strain VS20)</name>
    <dbReference type="NCBI Taxonomy" id="1156394"/>
    <lineage>
        <taxon>Eukaryota</taxon>
        <taxon>Sar</taxon>
        <taxon>Stramenopiles</taxon>
        <taxon>Oomycota</taxon>
        <taxon>Saprolegniomycetes</taxon>
        <taxon>Saprolegniales</taxon>
        <taxon>Saprolegniaceae</taxon>
        <taxon>Saprolegnia</taxon>
    </lineage>
</organism>
<evidence type="ECO:0000313" key="3">
    <source>
        <dbReference type="Proteomes" id="UP000030762"/>
    </source>
</evidence>
<dbReference type="Proteomes" id="UP000030762">
    <property type="component" value="Unassembled WGS sequence"/>
</dbReference>
<keyword evidence="1" id="KW-0472">Membrane</keyword>
<gene>
    <name evidence="2" type="ORF">SDRG_10404</name>
</gene>
<dbReference type="GeneID" id="19951131"/>
<keyword evidence="3" id="KW-1185">Reference proteome</keyword>
<accession>T0QB52</accession>
<dbReference type="OrthoDB" id="67850at2759"/>
<evidence type="ECO:0000256" key="1">
    <source>
        <dbReference type="SAM" id="Phobius"/>
    </source>
</evidence>
<evidence type="ECO:0000313" key="2">
    <source>
        <dbReference type="EMBL" id="EQC31886.1"/>
    </source>
</evidence>
<dbReference type="EMBL" id="JH767166">
    <property type="protein sequence ID" value="EQC31886.1"/>
    <property type="molecule type" value="Genomic_DNA"/>
</dbReference>
<keyword evidence="1" id="KW-1133">Transmembrane helix</keyword>
<protein>
    <submittedName>
        <fullName evidence="2">Uncharacterized protein</fullName>
    </submittedName>
</protein>
<proteinExistence type="predicted"/>
<dbReference type="RefSeq" id="XP_008614614.1">
    <property type="nucleotide sequence ID" value="XM_008616392.1"/>
</dbReference>
<name>T0QB52_SAPDV</name>
<dbReference type="VEuPathDB" id="FungiDB:SDRG_10404"/>
<dbReference type="AlphaFoldDB" id="T0QB52"/>
<dbReference type="InParanoid" id="T0QB52"/>
<feature type="non-terminal residue" evidence="2">
    <location>
        <position position="1"/>
    </location>
</feature>
<feature type="non-terminal residue" evidence="2">
    <location>
        <position position="106"/>
    </location>
</feature>
<keyword evidence="1" id="KW-0812">Transmembrane</keyword>
<reference evidence="2 3" key="1">
    <citation type="submission" date="2012-04" db="EMBL/GenBank/DDBJ databases">
        <title>The Genome Sequence of Saprolegnia declina VS20.</title>
        <authorList>
            <consortium name="The Broad Institute Genome Sequencing Platform"/>
            <person name="Russ C."/>
            <person name="Nusbaum C."/>
            <person name="Tyler B."/>
            <person name="van West P."/>
            <person name="Dieguez-Uribeondo J."/>
            <person name="de Bruijn I."/>
            <person name="Tripathy S."/>
            <person name="Jiang R."/>
            <person name="Young S.K."/>
            <person name="Zeng Q."/>
            <person name="Gargeya S."/>
            <person name="Fitzgerald M."/>
            <person name="Haas B."/>
            <person name="Abouelleil A."/>
            <person name="Alvarado L."/>
            <person name="Arachchi H.M."/>
            <person name="Berlin A."/>
            <person name="Chapman S.B."/>
            <person name="Goldberg J."/>
            <person name="Griggs A."/>
            <person name="Gujja S."/>
            <person name="Hansen M."/>
            <person name="Howarth C."/>
            <person name="Imamovic A."/>
            <person name="Larimer J."/>
            <person name="McCowen C."/>
            <person name="Montmayeur A."/>
            <person name="Murphy C."/>
            <person name="Neiman D."/>
            <person name="Pearson M."/>
            <person name="Priest M."/>
            <person name="Roberts A."/>
            <person name="Saif S."/>
            <person name="Shea T."/>
            <person name="Sisk P."/>
            <person name="Sykes S."/>
            <person name="Wortman J."/>
            <person name="Nusbaum C."/>
            <person name="Birren B."/>
        </authorList>
    </citation>
    <scope>NUCLEOTIDE SEQUENCE [LARGE SCALE GENOMIC DNA]</scope>
    <source>
        <strain evidence="2 3">VS20</strain>
    </source>
</reference>
<feature type="transmembrane region" description="Helical" evidence="1">
    <location>
        <begin position="78"/>
        <end position="94"/>
    </location>
</feature>
<sequence length="106" mass="11808">RRGRSSADHLPTALTAAAAAGDEAMTTYVVVELEAFAEFRTLDMHESLEIQCLLHTMSKQLKSTIAPKHCKARKTIQVVRGAFLGICFSLYFFMHCKFPSECPSIK</sequence>